<keyword evidence="1" id="KW-1133">Transmembrane helix</keyword>
<keyword evidence="1" id="KW-0812">Transmembrane</keyword>
<evidence type="ECO:0000313" key="3">
    <source>
        <dbReference type="Proteomes" id="UP000541636"/>
    </source>
</evidence>
<protein>
    <submittedName>
        <fullName evidence="2">Uncharacterized protein</fullName>
    </submittedName>
</protein>
<keyword evidence="3" id="KW-1185">Reference proteome</keyword>
<dbReference type="EMBL" id="JAAZQD010000002">
    <property type="protein sequence ID" value="NKZ38551.1"/>
    <property type="molecule type" value="Genomic_DNA"/>
</dbReference>
<dbReference type="Proteomes" id="UP000541636">
    <property type="component" value="Unassembled WGS sequence"/>
</dbReference>
<keyword evidence="1" id="KW-0472">Membrane</keyword>
<evidence type="ECO:0000313" key="2">
    <source>
        <dbReference type="EMBL" id="NKZ38551.1"/>
    </source>
</evidence>
<gene>
    <name evidence="2" type="ORF">HF690_06205</name>
</gene>
<dbReference type="RefSeq" id="WP_168184664.1">
    <property type="nucleotide sequence ID" value="NZ_JAAZQD010000002.1"/>
</dbReference>
<evidence type="ECO:0000256" key="1">
    <source>
        <dbReference type="SAM" id="Phobius"/>
    </source>
</evidence>
<dbReference type="AlphaFoldDB" id="A0A846ZM76"/>
<name>A0A846ZM76_9GAMM</name>
<comment type="caution">
    <text evidence="2">The sequence shown here is derived from an EMBL/GenBank/DDBJ whole genome shotgun (WGS) entry which is preliminary data.</text>
</comment>
<reference evidence="2 3" key="1">
    <citation type="journal article" date="2017" name="Int. J. Syst. Evol. Microbiol.">
        <title>Oleiagrimonas citrea sp. nov., a marine bacterium isolated from tidal flat sediment and emended description of the genus Oleiagrimonas Fang et al. 2015 and Oleiagrimonas soli.</title>
        <authorList>
            <person name="Yang S.H."/>
            <person name="Seo H.S."/>
            <person name="Seong C.N."/>
            <person name="Kwon K.K."/>
        </authorList>
    </citation>
    <scope>NUCLEOTIDE SEQUENCE [LARGE SCALE GENOMIC DNA]</scope>
    <source>
        <strain evidence="2 3">MEBiC09124</strain>
    </source>
</reference>
<organism evidence="2 3">
    <name type="scientific">Oleiagrimonas citrea</name>
    <dbReference type="NCBI Taxonomy" id="1665687"/>
    <lineage>
        <taxon>Bacteria</taxon>
        <taxon>Pseudomonadati</taxon>
        <taxon>Pseudomonadota</taxon>
        <taxon>Gammaproteobacteria</taxon>
        <taxon>Lysobacterales</taxon>
        <taxon>Rhodanobacteraceae</taxon>
        <taxon>Oleiagrimonas</taxon>
    </lineage>
</organism>
<sequence>MNVRIVNIMLATVAGLGIVALLCVQRGRQVLMQHIVCAPHARYAIVPVRSVRIPA</sequence>
<feature type="transmembrane region" description="Helical" evidence="1">
    <location>
        <begin position="6"/>
        <end position="24"/>
    </location>
</feature>
<accession>A0A846ZM76</accession>
<proteinExistence type="predicted"/>